<feature type="compositionally biased region" description="Low complexity" evidence="10">
    <location>
        <begin position="524"/>
        <end position="535"/>
    </location>
</feature>
<comment type="pathway">
    <text evidence="2">Protein modification; protein ubiquitination.</text>
</comment>
<evidence type="ECO:0000256" key="7">
    <source>
        <dbReference type="ARBA" id="ARBA00022786"/>
    </source>
</evidence>
<evidence type="ECO:0000256" key="1">
    <source>
        <dbReference type="ARBA" id="ARBA00000900"/>
    </source>
</evidence>
<evidence type="ECO:0000256" key="4">
    <source>
        <dbReference type="ARBA" id="ARBA00022679"/>
    </source>
</evidence>
<feature type="compositionally biased region" description="Polar residues" evidence="10">
    <location>
        <begin position="120"/>
        <end position="138"/>
    </location>
</feature>
<feature type="region of interest" description="Disordered" evidence="10">
    <location>
        <begin position="438"/>
        <end position="483"/>
    </location>
</feature>
<feature type="compositionally biased region" description="Polar residues" evidence="10">
    <location>
        <begin position="73"/>
        <end position="89"/>
    </location>
</feature>
<evidence type="ECO:0000256" key="5">
    <source>
        <dbReference type="ARBA" id="ARBA00022723"/>
    </source>
</evidence>
<evidence type="ECO:0000256" key="3">
    <source>
        <dbReference type="ARBA" id="ARBA00012483"/>
    </source>
</evidence>
<feature type="region of interest" description="Disordered" evidence="10">
    <location>
        <begin position="222"/>
        <end position="265"/>
    </location>
</feature>
<feature type="compositionally biased region" description="Low complexity" evidence="10">
    <location>
        <begin position="460"/>
        <end position="478"/>
    </location>
</feature>
<evidence type="ECO:0000256" key="9">
    <source>
        <dbReference type="PROSITE-ProRule" id="PRU00175"/>
    </source>
</evidence>
<feature type="region of interest" description="Disordered" evidence="10">
    <location>
        <begin position="1"/>
        <end position="22"/>
    </location>
</feature>
<dbReference type="AlphaFoldDB" id="A0A151RIB5"/>
<gene>
    <name evidence="12" type="ORF">KK1_036340</name>
</gene>
<dbReference type="Gramene" id="C.cajan_36072.t">
    <property type="protein sequence ID" value="C.cajan_36072.t"/>
    <property type="gene ID" value="C.cajan_36072"/>
</dbReference>
<sequence>MQGQRGTIGSMPETLEFDCGSASSSSTMDQQICWNNVNPAENQIPDYILSPGDMNSSYVNSINHEWQNLSGWSLGEPSSSNTPNEINNNEQKRELGWSSTISTGALAGPRLEERRHEPSNALSLDNVNTGPMYTRSPNSRLISQNLNLNAGLEDNGSDIGQHLELPNLHKSSGSANECMPSNVGSGSFLLPSGNNGFLVEEDTNGRPDCSLDTRRVSCKRKAVEANTGQSSDGGSSSYSQHTDGSAWNTIPTQDNAGSSSRRPISSEQVNARLGLGMGDEASANIPDSNIAGSSESFHRNFRLRLNPSNQQNSVPPTAFSTGSMIRHSGVSSSSQIPQRFHAVDNSLNLRPAPPIDNVVPQSQPLVIHVPALPRNRQSFRWSGGSSSRNIHSSNSIICADRDQEDASSRRMSRNILEHPVFVPATDLRNLVQNPTVRASSSISENLSIPGNVASSSRTGSNPVNNPSSASAWASRPNPQQNQRRISEYVRRSLFSPGSDAIGSPSNNYSSLRPGLSTSEPRVLSSGSGANPRSSSWMERQGDSEFGIPYSLRTLAVASEGSNRLVSEVCIQLSCLLHLNNLYCWEIFISGSKFDKHLLLLLELDALAQSSHLLRNVLGLMRRGGGNVRFEDVVILDHQSFLSGIADVHDRHRDMRLDVDNMSYEELLALEERIGNVSTGLSEETVLKHLKQKKHSVEKGSQIDAEPCCVCQEDYGDGDDIGTLDCGHDFHSKCIKQWLMHKNLCPICKTTGLAT</sequence>
<organism evidence="12 13">
    <name type="scientific">Cajanus cajan</name>
    <name type="common">Pigeon pea</name>
    <name type="synonym">Cajanus indicus</name>
    <dbReference type="NCBI Taxonomy" id="3821"/>
    <lineage>
        <taxon>Eukaryota</taxon>
        <taxon>Viridiplantae</taxon>
        <taxon>Streptophyta</taxon>
        <taxon>Embryophyta</taxon>
        <taxon>Tracheophyta</taxon>
        <taxon>Spermatophyta</taxon>
        <taxon>Magnoliopsida</taxon>
        <taxon>eudicotyledons</taxon>
        <taxon>Gunneridae</taxon>
        <taxon>Pentapetalae</taxon>
        <taxon>rosids</taxon>
        <taxon>fabids</taxon>
        <taxon>Fabales</taxon>
        <taxon>Fabaceae</taxon>
        <taxon>Papilionoideae</taxon>
        <taxon>50 kb inversion clade</taxon>
        <taxon>NPAAA clade</taxon>
        <taxon>indigoferoid/millettioid clade</taxon>
        <taxon>Phaseoleae</taxon>
        <taxon>Cajanus</taxon>
    </lineage>
</organism>
<keyword evidence="8" id="KW-0862">Zinc</keyword>
<proteinExistence type="predicted"/>
<feature type="compositionally biased region" description="Polar residues" evidence="10">
    <location>
        <begin position="241"/>
        <end position="265"/>
    </location>
</feature>
<feature type="region of interest" description="Disordered" evidence="10">
    <location>
        <begin position="496"/>
        <end position="539"/>
    </location>
</feature>
<dbReference type="Gene3D" id="3.30.40.10">
    <property type="entry name" value="Zinc/RING finger domain, C3HC4 (zinc finger)"/>
    <property type="match status" value="1"/>
</dbReference>
<dbReference type="GO" id="GO:0008270">
    <property type="term" value="F:zinc ion binding"/>
    <property type="evidence" value="ECO:0007669"/>
    <property type="project" value="UniProtKB-KW"/>
</dbReference>
<dbReference type="PANTHER" id="PTHR22937">
    <property type="entry name" value="E3 UBIQUITIN-PROTEIN LIGASE RNF165"/>
    <property type="match status" value="1"/>
</dbReference>
<keyword evidence="7" id="KW-0833">Ubl conjugation pathway</keyword>
<evidence type="ECO:0000313" key="13">
    <source>
        <dbReference type="Proteomes" id="UP000075243"/>
    </source>
</evidence>
<dbReference type="Proteomes" id="UP000075243">
    <property type="component" value="Unassembled WGS sequence"/>
</dbReference>
<dbReference type="STRING" id="3821.A0A151RIB5"/>
<dbReference type="GO" id="GO:0010228">
    <property type="term" value="P:vegetative to reproductive phase transition of meristem"/>
    <property type="evidence" value="ECO:0007669"/>
    <property type="project" value="UniProtKB-ARBA"/>
</dbReference>
<evidence type="ECO:0000313" key="12">
    <source>
        <dbReference type="EMBL" id="KYP42251.1"/>
    </source>
</evidence>
<keyword evidence="13" id="KW-1185">Reference proteome</keyword>
<dbReference type="InterPro" id="IPR045191">
    <property type="entry name" value="MBR1/2-like"/>
</dbReference>
<dbReference type="FunFam" id="3.30.40.10:FF:000309">
    <property type="entry name" value="E3 ubiquitin-protein ligase MBR2"/>
    <property type="match status" value="1"/>
</dbReference>
<dbReference type="SMART" id="SM00184">
    <property type="entry name" value="RING"/>
    <property type="match status" value="1"/>
</dbReference>
<dbReference type="EC" id="2.3.2.27" evidence="3"/>
<evidence type="ECO:0000259" key="11">
    <source>
        <dbReference type="PROSITE" id="PS50089"/>
    </source>
</evidence>
<accession>A0A151RIB5</accession>
<evidence type="ECO:0000256" key="6">
    <source>
        <dbReference type="ARBA" id="ARBA00022771"/>
    </source>
</evidence>
<keyword evidence="5" id="KW-0479">Metal-binding</keyword>
<dbReference type="Pfam" id="PF13639">
    <property type="entry name" value="zf-RING_2"/>
    <property type="match status" value="1"/>
</dbReference>
<feature type="region of interest" description="Disordered" evidence="10">
    <location>
        <begin position="73"/>
        <end position="138"/>
    </location>
</feature>
<dbReference type="InterPro" id="IPR001841">
    <property type="entry name" value="Znf_RING"/>
</dbReference>
<comment type="catalytic activity">
    <reaction evidence="1">
        <text>S-ubiquitinyl-[E2 ubiquitin-conjugating enzyme]-L-cysteine + [acceptor protein]-L-lysine = [E2 ubiquitin-conjugating enzyme]-L-cysteine + N(6)-ubiquitinyl-[acceptor protein]-L-lysine.</text>
        <dbReference type="EC" id="2.3.2.27"/>
    </reaction>
</comment>
<feature type="compositionally biased region" description="Low complexity" evidence="10">
    <location>
        <begin position="228"/>
        <end position="240"/>
    </location>
</feature>
<dbReference type="GO" id="GO:0043161">
    <property type="term" value="P:proteasome-mediated ubiquitin-dependent protein catabolic process"/>
    <property type="evidence" value="ECO:0007669"/>
    <property type="project" value="UniProtKB-ARBA"/>
</dbReference>
<keyword evidence="4" id="KW-0808">Transferase</keyword>
<feature type="domain" description="RING-type" evidence="11">
    <location>
        <begin position="707"/>
        <end position="748"/>
    </location>
</feature>
<dbReference type="SUPFAM" id="SSF57850">
    <property type="entry name" value="RING/U-box"/>
    <property type="match status" value="1"/>
</dbReference>
<dbReference type="GO" id="GO:0061630">
    <property type="term" value="F:ubiquitin protein ligase activity"/>
    <property type="evidence" value="ECO:0007669"/>
    <property type="project" value="UniProtKB-EC"/>
</dbReference>
<protein>
    <recommendedName>
        <fullName evidence="3">RING-type E3 ubiquitin transferase</fullName>
        <ecNumber evidence="3">2.3.2.27</ecNumber>
    </recommendedName>
</protein>
<evidence type="ECO:0000256" key="2">
    <source>
        <dbReference type="ARBA" id="ARBA00004906"/>
    </source>
</evidence>
<reference evidence="12" key="1">
    <citation type="journal article" date="2012" name="Nat. Biotechnol.">
        <title>Draft genome sequence of pigeonpea (Cajanus cajan), an orphan legume crop of resource-poor farmers.</title>
        <authorList>
            <person name="Varshney R.K."/>
            <person name="Chen W."/>
            <person name="Li Y."/>
            <person name="Bharti A.K."/>
            <person name="Saxena R.K."/>
            <person name="Schlueter J.A."/>
            <person name="Donoghue M.T."/>
            <person name="Azam S."/>
            <person name="Fan G."/>
            <person name="Whaley A.M."/>
            <person name="Farmer A.D."/>
            <person name="Sheridan J."/>
            <person name="Iwata A."/>
            <person name="Tuteja R."/>
            <person name="Penmetsa R.V."/>
            <person name="Wu W."/>
            <person name="Upadhyaya H.D."/>
            <person name="Yang S.P."/>
            <person name="Shah T."/>
            <person name="Saxena K.B."/>
            <person name="Michael T."/>
            <person name="McCombie W.R."/>
            <person name="Yang B."/>
            <person name="Zhang G."/>
            <person name="Yang H."/>
            <person name="Wang J."/>
            <person name="Spillane C."/>
            <person name="Cook D.R."/>
            <person name="May G.D."/>
            <person name="Xu X."/>
            <person name="Jackson S.A."/>
        </authorList>
    </citation>
    <scope>NUCLEOTIDE SEQUENCE [LARGE SCALE GENOMIC DNA]</scope>
</reference>
<dbReference type="PANTHER" id="PTHR22937:SF224">
    <property type="entry name" value="E3 UBIQUITIN-PROTEIN LIGASE MBR1-RELATED"/>
    <property type="match status" value="1"/>
</dbReference>
<evidence type="ECO:0000256" key="10">
    <source>
        <dbReference type="SAM" id="MobiDB-lite"/>
    </source>
</evidence>
<name>A0A151RIB5_CAJCA</name>
<dbReference type="OMA" id="NANCASQ"/>
<dbReference type="PROSITE" id="PS50089">
    <property type="entry name" value="ZF_RING_2"/>
    <property type="match status" value="1"/>
</dbReference>
<dbReference type="EMBL" id="KQ483725">
    <property type="protein sequence ID" value="KYP42251.1"/>
    <property type="molecule type" value="Genomic_DNA"/>
</dbReference>
<keyword evidence="6 9" id="KW-0863">Zinc-finger</keyword>
<feature type="compositionally biased region" description="Polar residues" evidence="10">
    <location>
        <begin position="438"/>
        <end position="459"/>
    </location>
</feature>
<evidence type="ECO:0000256" key="8">
    <source>
        <dbReference type="ARBA" id="ARBA00022833"/>
    </source>
</evidence>
<dbReference type="InterPro" id="IPR013083">
    <property type="entry name" value="Znf_RING/FYVE/PHD"/>
</dbReference>
<feature type="compositionally biased region" description="Polar residues" evidence="10">
    <location>
        <begin position="503"/>
        <end position="519"/>
    </location>
</feature>